<evidence type="ECO:0000313" key="7">
    <source>
        <dbReference type="Ensembl" id="ENSCJAP00000019918.5"/>
    </source>
</evidence>
<dbReference type="FunCoup" id="F6ZR03">
    <property type="interactions" value="998"/>
</dbReference>
<dbReference type="Bgee" id="ENSCJAG00000010783">
    <property type="expression patterns" value="Expressed in heart and 6 other cell types or tissues"/>
</dbReference>
<reference evidence="7" key="2">
    <citation type="submission" date="2025-08" db="UniProtKB">
        <authorList>
            <consortium name="Ensembl"/>
        </authorList>
    </citation>
    <scope>IDENTIFICATION</scope>
</reference>
<dbReference type="PANTHER" id="PTHR10901">
    <property type="entry name" value="TROPOMODULIN"/>
    <property type="match status" value="1"/>
</dbReference>
<dbReference type="GO" id="GO:0051694">
    <property type="term" value="P:pointed-end actin filament capping"/>
    <property type="evidence" value="ECO:0007669"/>
    <property type="project" value="InterPro"/>
</dbReference>
<evidence type="ECO:0000256" key="2">
    <source>
        <dbReference type="ARBA" id="ARBA00009345"/>
    </source>
</evidence>
<dbReference type="InterPro" id="IPR004934">
    <property type="entry name" value="TMOD"/>
</dbReference>
<protein>
    <submittedName>
        <fullName evidence="7">Tropomodulin 1</fullName>
    </submittedName>
</protein>
<keyword evidence="3" id="KW-0963">Cytoplasm</keyword>
<evidence type="ECO:0000313" key="8">
    <source>
        <dbReference type="Proteomes" id="UP000008225"/>
    </source>
</evidence>
<dbReference type="GO" id="GO:0005523">
    <property type="term" value="F:tropomyosin binding"/>
    <property type="evidence" value="ECO:0007669"/>
    <property type="project" value="InterPro"/>
</dbReference>
<dbReference type="HOGENOM" id="CLU_031052_0_0_1"/>
<dbReference type="FunFam" id="3.80.10.10:FF:000006">
    <property type="entry name" value="Tropomodulin 2"/>
    <property type="match status" value="1"/>
</dbReference>
<gene>
    <name evidence="7" type="primary">TMOD1</name>
</gene>
<proteinExistence type="inferred from homology"/>
<dbReference type="PANTHER" id="PTHR10901:SF8">
    <property type="entry name" value="TROPOMODULIN-1"/>
    <property type="match status" value="1"/>
</dbReference>
<dbReference type="OMA" id="PYQRDKL"/>
<reference evidence="7" key="1">
    <citation type="submission" date="2009-03" db="EMBL/GenBank/DDBJ databases">
        <authorList>
            <person name="Warren W."/>
            <person name="Ye L."/>
            <person name="Minx P."/>
            <person name="Worley K."/>
            <person name="Gibbs R."/>
            <person name="Wilson R.K."/>
        </authorList>
    </citation>
    <scope>NUCLEOTIDE SEQUENCE [LARGE SCALE GENOMIC DNA]</scope>
</reference>
<evidence type="ECO:0000256" key="5">
    <source>
        <dbReference type="ARBA" id="ARBA00023212"/>
    </source>
</evidence>
<comment type="subcellular location">
    <subcellularLocation>
        <location evidence="1">Cytoplasm</location>
        <location evidence="1">Cytoskeleton</location>
    </subcellularLocation>
</comment>
<dbReference type="Pfam" id="PF03250">
    <property type="entry name" value="Tropomodulin"/>
    <property type="match status" value="1"/>
</dbReference>
<dbReference type="GO" id="GO:0007015">
    <property type="term" value="P:actin filament organization"/>
    <property type="evidence" value="ECO:0007669"/>
    <property type="project" value="TreeGrafter"/>
</dbReference>
<reference evidence="7" key="3">
    <citation type="submission" date="2025-09" db="UniProtKB">
        <authorList>
            <consortium name="Ensembl"/>
        </authorList>
    </citation>
    <scope>IDENTIFICATION</scope>
</reference>
<name>F6ZR03_CALJA</name>
<dbReference type="InterPro" id="IPR032675">
    <property type="entry name" value="LRR_dom_sf"/>
</dbReference>
<dbReference type="STRING" id="9483.ENSCJAP00000019918"/>
<keyword evidence="8" id="KW-1185">Reference proteome</keyword>
<accession>F6ZR03</accession>
<dbReference type="Proteomes" id="UP000008225">
    <property type="component" value="Chromosome 1"/>
</dbReference>
<dbReference type="GO" id="GO:0030239">
    <property type="term" value="P:myofibril assembly"/>
    <property type="evidence" value="ECO:0007669"/>
    <property type="project" value="TreeGrafter"/>
</dbReference>
<dbReference type="GO" id="GO:0005865">
    <property type="term" value="C:striated muscle thin filament"/>
    <property type="evidence" value="ECO:0007669"/>
    <property type="project" value="TreeGrafter"/>
</dbReference>
<organism evidence="7 8">
    <name type="scientific">Callithrix jacchus</name>
    <name type="common">White-tufted-ear marmoset</name>
    <name type="synonym">Simia Jacchus</name>
    <dbReference type="NCBI Taxonomy" id="9483"/>
    <lineage>
        <taxon>Eukaryota</taxon>
        <taxon>Metazoa</taxon>
        <taxon>Chordata</taxon>
        <taxon>Craniata</taxon>
        <taxon>Vertebrata</taxon>
        <taxon>Euteleostomi</taxon>
        <taxon>Mammalia</taxon>
        <taxon>Eutheria</taxon>
        <taxon>Euarchontoglires</taxon>
        <taxon>Primates</taxon>
        <taxon>Haplorrhini</taxon>
        <taxon>Platyrrhini</taxon>
        <taxon>Cebidae</taxon>
        <taxon>Callitrichinae</taxon>
        <taxon>Callithrix</taxon>
        <taxon>Callithrix</taxon>
    </lineage>
</organism>
<dbReference type="SUPFAM" id="SSF52047">
    <property type="entry name" value="RNI-like"/>
    <property type="match status" value="1"/>
</dbReference>
<dbReference type="eggNOG" id="KOG3735">
    <property type="taxonomic scope" value="Eukaryota"/>
</dbReference>
<feature type="region of interest" description="Disordered" evidence="6">
    <location>
        <begin position="1"/>
        <end position="76"/>
    </location>
</feature>
<evidence type="ECO:0000256" key="6">
    <source>
        <dbReference type="SAM" id="MobiDB-lite"/>
    </source>
</evidence>
<evidence type="ECO:0000256" key="4">
    <source>
        <dbReference type="ARBA" id="ARBA00023203"/>
    </source>
</evidence>
<keyword evidence="4" id="KW-0009">Actin-binding</keyword>
<evidence type="ECO:0000256" key="1">
    <source>
        <dbReference type="ARBA" id="ARBA00004245"/>
    </source>
</evidence>
<dbReference type="Gene3D" id="3.80.10.10">
    <property type="entry name" value="Ribonuclease Inhibitor"/>
    <property type="match status" value="1"/>
</dbReference>
<feature type="compositionally biased region" description="Basic and acidic residues" evidence="6">
    <location>
        <begin position="21"/>
        <end position="32"/>
    </location>
</feature>
<evidence type="ECO:0000256" key="3">
    <source>
        <dbReference type="ARBA" id="ARBA00022490"/>
    </source>
</evidence>
<dbReference type="Ensembl" id="ENSCJAT00000021049.5">
    <property type="protein sequence ID" value="ENSCJAP00000019918.5"/>
    <property type="gene ID" value="ENSCJAG00000010783.5"/>
</dbReference>
<comment type="similarity">
    <text evidence="2">Belongs to the tropomodulin family.</text>
</comment>
<sequence>MESQHTSVVLSVPPDLVQSFRNKDGKTEHLRGEGTCQRSKNPRPEARGTHPPLLRWHPGPGTGRRHWGHEDMEHRSSPEVLISTETRETQTSSSTMSYRRELEKYRDLDEDEILGALTEEELRTLENELDELDPDNALLPAGLRQKDQTTKAPTGPFKREELLDHLEKQAKEFKDREDLVPYTGEKRGKVWVPKQKPMDPVLDSVTLEPELEEALANASDAELCDIAAILGMHTLMSNQQYYQALSSSSIMNKEGLNSVIKPTQYKPVPDEEPNSTDVEETLERIKNNDPKLEEVNLNNIRNIPIPTLKAYAEALKENSYVKKFSIVGTRSNDPVAYALAEMLKVNKVLKTLNVESNFISGAGILRLVEALPHNTSLVELKIDNQSQPLGNKVEMEIVSMLEKNATLLKFGYHFTQQGPRLRASNAMMNNNDLARIHRTGGCRSTASAREPEDI</sequence>
<dbReference type="GO" id="GO:0003779">
    <property type="term" value="F:actin binding"/>
    <property type="evidence" value="ECO:0007669"/>
    <property type="project" value="UniProtKB-KW"/>
</dbReference>
<dbReference type="GeneTree" id="ENSGT00940000158695"/>
<dbReference type="InParanoid" id="F6ZR03"/>
<dbReference type="AlphaFoldDB" id="F6ZR03"/>
<keyword evidence="5" id="KW-0206">Cytoskeleton</keyword>
<dbReference type="GO" id="GO:0006936">
    <property type="term" value="P:muscle contraction"/>
    <property type="evidence" value="ECO:0007669"/>
    <property type="project" value="TreeGrafter"/>
</dbReference>